<feature type="site" description="Cleavage (non-hydrolytic); by autolysis" evidence="10">
    <location>
        <begin position="115"/>
        <end position="116"/>
    </location>
</feature>
<evidence type="ECO:0000313" key="12">
    <source>
        <dbReference type="Proteomes" id="UP000010077"/>
    </source>
</evidence>
<dbReference type="Gene3D" id="3.30.160.750">
    <property type="match status" value="1"/>
</dbReference>
<evidence type="ECO:0000256" key="4">
    <source>
        <dbReference type="ARBA" id="ARBA00023066"/>
    </source>
</evidence>
<organism evidence="11 12">
    <name type="scientific">Candidatus Endolissoclinum faulkneri L2</name>
    <dbReference type="NCBI Taxonomy" id="1193729"/>
    <lineage>
        <taxon>Bacteria</taxon>
        <taxon>Pseudomonadati</taxon>
        <taxon>Pseudomonadota</taxon>
        <taxon>Alphaproteobacteria</taxon>
        <taxon>Rhodospirillales</taxon>
        <taxon>Rhodospirillaceae</taxon>
        <taxon>Candidatus Endolissoclinum</taxon>
    </lineage>
</organism>
<dbReference type="GO" id="GO:0004014">
    <property type="term" value="F:adenosylmethionine decarboxylase activity"/>
    <property type="evidence" value="ECO:0007669"/>
    <property type="project" value="UniProtKB-UniRule"/>
</dbReference>
<dbReference type="PANTHER" id="PTHR33866">
    <property type="entry name" value="S-ADENOSYLMETHIONINE DECARBOXYLASE PROENZYME"/>
    <property type="match status" value="1"/>
</dbReference>
<dbReference type="NCBIfam" id="TIGR03330">
    <property type="entry name" value="SAM_DCase_Bsu"/>
    <property type="match status" value="1"/>
</dbReference>
<dbReference type="AlphaFoldDB" id="K7YS24"/>
<dbReference type="HAMAP" id="MF_00464">
    <property type="entry name" value="AdoMetDC_1"/>
    <property type="match status" value="1"/>
</dbReference>
<dbReference type="InterPro" id="IPR016067">
    <property type="entry name" value="S-AdoMet_deCO2ase_core"/>
</dbReference>
<dbReference type="HOGENOM" id="CLU_125470_0_0_5"/>
<keyword evidence="6 10" id="KW-0865">Zymogen</keyword>
<dbReference type="InterPro" id="IPR017716">
    <property type="entry name" value="S-AdoMet_deCOase_pro-enz"/>
</dbReference>
<proteinExistence type="inferred from homology"/>
<gene>
    <name evidence="11" type="primary">speD</name>
    <name evidence="10" type="synonym">speH</name>
    <name evidence="11" type="ORF">A1OE_1166</name>
</gene>
<dbReference type="EMBL" id="CP003539">
    <property type="protein sequence ID" value="AFX99344.1"/>
    <property type="molecule type" value="Genomic_DNA"/>
</dbReference>
<feature type="active site" description="Proton acceptor; for processing activity" evidence="10">
    <location>
        <position position="121"/>
    </location>
</feature>
<comment type="pathway">
    <text evidence="10">Amine and polyamine biosynthesis; S-adenosylmethioninamine biosynthesis; S-adenosylmethioninamine from S-adenosyl-L-methionine: step 1/1.</text>
</comment>
<feature type="active site" description="Proton donor; for catalytic activity" evidence="10">
    <location>
        <position position="136"/>
    </location>
</feature>
<dbReference type="eggNOG" id="COG1586">
    <property type="taxonomic scope" value="Bacteria"/>
</dbReference>
<comment type="catalytic activity">
    <reaction evidence="10">
        <text>S-adenosyl-L-methionine + H(+) = S-adenosyl 3-(methylsulfanyl)propylamine + CO2</text>
        <dbReference type="Rhea" id="RHEA:15981"/>
        <dbReference type="ChEBI" id="CHEBI:15378"/>
        <dbReference type="ChEBI" id="CHEBI:16526"/>
        <dbReference type="ChEBI" id="CHEBI:57443"/>
        <dbReference type="ChEBI" id="CHEBI:59789"/>
        <dbReference type="EC" id="4.1.1.50"/>
    </reaction>
</comment>
<keyword evidence="3 10" id="KW-0068">Autocatalytic cleavage</keyword>
<evidence type="ECO:0000256" key="8">
    <source>
        <dbReference type="ARBA" id="ARBA00023270"/>
    </source>
</evidence>
<dbReference type="EC" id="4.1.1.50" evidence="10"/>
<dbReference type="Pfam" id="PF02675">
    <property type="entry name" value="AdoMet_dc"/>
    <property type="match status" value="1"/>
</dbReference>
<dbReference type="OrthoDB" id="9793120at2"/>
<keyword evidence="4 10" id="KW-0745">Spermidine biosynthesis</keyword>
<feature type="active site" description="Schiff-base intermediate with substrate; via pyruvic acid" evidence="10">
    <location>
        <position position="116"/>
    </location>
</feature>
<comment type="PTM">
    <text evidence="10">Is synthesized initially as an inactive proenzyme. Formation of the active enzyme involves a self-maturation process in which the active site pyruvoyl group is generated from an internal serine residue via an autocatalytic post-translational modification. Two non-identical subunits are generated from the proenzyme in this reaction, and the pyruvate is formed at the N-terminus of the alpha chain, which is derived from the carboxyl end of the proenzyme. The post-translation cleavage follows an unusual pathway, termed non-hydrolytic serinolysis, in which the side chain hydroxyl group of the serine supplies its oxygen atom to form the C-terminus of the beta chain, while the remainder of the serine residue undergoes an oxidative deamination to produce ammonia and the pyruvoyl group blocking the N-terminus of the alpha chain.</text>
</comment>
<sequence length="168" mass="18691">MEITQSLGFDSKIKAERYSDKLDCNQRNDNIVLLPSTGFSSSDERFDHFIKRDGLTFAGVHLIIDLWGASRINDIEHIEIALKQCVKEAGATLLNIHLHHFAPNGGVSGVAVLAESHISVHTWPECKYAAFDIFMCGEAQPYKSVDVLKMAFKPDIINIGDHRRGIVA</sequence>
<keyword evidence="1 10" id="KW-0949">S-adenosyl-L-methionine</keyword>
<feature type="modified residue" description="Pyruvic acid (Ser); by autocatalysis" evidence="10">
    <location>
        <position position="116"/>
    </location>
</feature>
<keyword evidence="7 10" id="KW-0456">Lyase</keyword>
<dbReference type="KEGG" id="thal:A1OE_1166"/>
<dbReference type="InterPro" id="IPR042284">
    <property type="entry name" value="AdoMetDC_N"/>
</dbReference>
<protein>
    <recommendedName>
        <fullName evidence="10">S-adenosylmethionine decarboxylase proenzyme</fullName>
        <shortName evidence="10">AdoMetDC</shortName>
        <shortName evidence="10">SAMDC</shortName>
        <ecNumber evidence="10">4.1.1.50</ecNumber>
    </recommendedName>
    <component>
        <recommendedName>
            <fullName evidence="10">S-adenosylmethionine decarboxylase beta chain</fullName>
        </recommendedName>
    </component>
    <component>
        <recommendedName>
            <fullName evidence="10">S-adenosylmethionine decarboxylase alpha chain</fullName>
        </recommendedName>
    </component>
</protein>
<dbReference type="PANTHER" id="PTHR33866:SF2">
    <property type="entry name" value="S-ADENOSYLMETHIONINE DECARBOXYLASE PROENZYME"/>
    <property type="match status" value="1"/>
</dbReference>
<dbReference type="GO" id="GO:0005829">
    <property type="term" value="C:cytosol"/>
    <property type="evidence" value="ECO:0007669"/>
    <property type="project" value="TreeGrafter"/>
</dbReference>
<comment type="cofactor">
    <cofactor evidence="10">
        <name>pyruvate</name>
        <dbReference type="ChEBI" id="CHEBI:15361"/>
    </cofactor>
    <text evidence="10">Binds 1 pyruvoyl group covalently per subunit.</text>
</comment>
<accession>K7YS24</accession>
<evidence type="ECO:0000256" key="6">
    <source>
        <dbReference type="ARBA" id="ARBA00023145"/>
    </source>
</evidence>
<dbReference type="UniPathway" id="UPA00331">
    <property type="reaction ID" value="UER00451"/>
</dbReference>
<reference evidence="11 12" key="1">
    <citation type="journal article" date="2012" name="Proc. Natl. Acad. Sci. U.S.A.">
        <title>Genome streamlining and chemical defense in a coral reef symbiosis.</title>
        <authorList>
            <person name="Kwan J.C."/>
            <person name="Donia M.S."/>
            <person name="Han A.W."/>
            <person name="Hirose E."/>
            <person name="Haygood M.G."/>
            <person name="Schmidt E.W."/>
        </authorList>
    </citation>
    <scope>NUCLEOTIDE SEQUENCE [LARGE SCALE GENOMIC DNA]</scope>
    <source>
        <strain evidence="11 12">L2</strain>
    </source>
</reference>
<feature type="chain" id="PRO_5023332778" description="S-adenosylmethionine decarboxylase beta chain" evidence="10">
    <location>
        <begin position="1"/>
        <end position="115"/>
    </location>
</feature>
<dbReference type="GO" id="GO:0008295">
    <property type="term" value="P:spermidine biosynthetic process"/>
    <property type="evidence" value="ECO:0007669"/>
    <property type="project" value="UniProtKB-UniRule"/>
</dbReference>
<name>K7YS24_9PROT</name>
<feature type="chain" id="PRO_5023332777" description="S-adenosylmethionine decarboxylase alpha chain" evidence="10">
    <location>
        <begin position="116"/>
        <end position="168"/>
    </location>
</feature>
<dbReference type="Gene3D" id="3.30.360.110">
    <property type="entry name" value="S-adenosylmethionine decarboxylase domain"/>
    <property type="match status" value="1"/>
</dbReference>
<dbReference type="RefSeq" id="WP_015088842.1">
    <property type="nucleotide sequence ID" value="NC_019566.1"/>
</dbReference>
<dbReference type="SUPFAM" id="SSF56276">
    <property type="entry name" value="S-adenosylmethionine decarboxylase"/>
    <property type="match status" value="1"/>
</dbReference>
<keyword evidence="12" id="KW-1185">Reference proteome</keyword>
<dbReference type="PATRIC" id="fig|1193729.4.peg.621"/>
<dbReference type="Proteomes" id="UP000010077">
    <property type="component" value="Chromosome"/>
</dbReference>
<keyword evidence="5 10" id="KW-0620">Polyamine biosynthesis</keyword>
<evidence type="ECO:0000313" key="11">
    <source>
        <dbReference type="EMBL" id="AFX99344.1"/>
    </source>
</evidence>
<evidence type="ECO:0000256" key="9">
    <source>
        <dbReference type="ARBA" id="ARBA00023317"/>
    </source>
</evidence>
<evidence type="ECO:0000256" key="1">
    <source>
        <dbReference type="ARBA" id="ARBA00022691"/>
    </source>
</evidence>
<evidence type="ECO:0000256" key="10">
    <source>
        <dbReference type="HAMAP-Rule" id="MF_00464"/>
    </source>
</evidence>
<keyword evidence="2 10" id="KW-0210">Decarboxylase</keyword>
<dbReference type="InterPro" id="IPR003826">
    <property type="entry name" value="AdoMetDC_fam_prok"/>
</dbReference>
<comment type="similarity">
    <text evidence="10">Belongs to the prokaryotic AdoMetDC family. Type 1 subfamily.</text>
</comment>
<evidence type="ECO:0000256" key="7">
    <source>
        <dbReference type="ARBA" id="ARBA00023239"/>
    </source>
</evidence>
<dbReference type="InterPro" id="IPR042286">
    <property type="entry name" value="AdoMetDC_C"/>
</dbReference>
<comment type="subunit">
    <text evidence="10">Heterotetramer of two alpha and two beta chains arranged as a dimer of alpha/beta heterodimers.</text>
</comment>
<evidence type="ECO:0000256" key="5">
    <source>
        <dbReference type="ARBA" id="ARBA00023115"/>
    </source>
</evidence>
<keyword evidence="8 10" id="KW-0704">Schiff base</keyword>
<keyword evidence="9 10" id="KW-0670">Pyruvate</keyword>
<evidence type="ECO:0000256" key="2">
    <source>
        <dbReference type="ARBA" id="ARBA00022793"/>
    </source>
</evidence>
<evidence type="ECO:0000256" key="3">
    <source>
        <dbReference type="ARBA" id="ARBA00022813"/>
    </source>
</evidence>
<dbReference type="STRING" id="1193729.A1OE_1166"/>
<comment type="function">
    <text evidence="10">Catalyzes the decarboxylation of S-adenosylmethionine to S-adenosylmethioninamine (dcAdoMet), the propylamine donor required for the synthesis of the polyamines spermine and spermidine from the diamine putrescine.</text>
</comment>